<dbReference type="EMBL" id="QWEX01000004">
    <property type="protein sequence ID" value="RXV64400.1"/>
    <property type="molecule type" value="Genomic_DNA"/>
</dbReference>
<sequence length="97" mass="10739">MNEFTEQRLRDELDASIEKYFGVALDAWRDAGASVQCGLPVLKPANDGRHGASVVFYVAEIGKEVNGREASFVYRPARAGQPSGWVLVSDWTHDLSR</sequence>
<reference evidence="1 2" key="1">
    <citation type="submission" date="2018-08" db="EMBL/GenBank/DDBJ databases">
        <title>Mountain-cultivated ginseng endophyte, Burkholderia stabilis and its activity against ginseng root rot disease.</title>
        <authorList>
            <person name="Tapan Kumar M."/>
            <person name="Bae H."/>
            <person name="Shanmugam G."/>
            <person name="Jeon J."/>
        </authorList>
    </citation>
    <scope>NUCLEOTIDE SEQUENCE [LARGE SCALE GENOMIC DNA]</scope>
    <source>
        <strain evidence="1 2">EB159</strain>
    </source>
</reference>
<evidence type="ECO:0000313" key="2">
    <source>
        <dbReference type="Proteomes" id="UP000289650"/>
    </source>
</evidence>
<evidence type="ECO:0000313" key="1">
    <source>
        <dbReference type="EMBL" id="RXV64400.1"/>
    </source>
</evidence>
<comment type="caution">
    <text evidence="1">The sequence shown here is derived from an EMBL/GenBank/DDBJ whole genome shotgun (WGS) entry which is preliminary data.</text>
</comment>
<protein>
    <submittedName>
        <fullName evidence="1">Uncharacterized protein</fullName>
    </submittedName>
</protein>
<name>A0A4Q2A726_9BURK</name>
<gene>
    <name evidence="1" type="ORF">D1006_39180</name>
</gene>
<accession>A0A4Q2A726</accession>
<organism evidence="1 2">
    <name type="scientific">Burkholderia stabilis</name>
    <dbReference type="NCBI Taxonomy" id="95485"/>
    <lineage>
        <taxon>Bacteria</taxon>
        <taxon>Pseudomonadati</taxon>
        <taxon>Pseudomonadota</taxon>
        <taxon>Betaproteobacteria</taxon>
        <taxon>Burkholderiales</taxon>
        <taxon>Burkholderiaceae</taxon>
        <taxon>Burkholderia</taxon>
        <taxon>Burkholderia cepacia complex</taxon>
    </lineage>
</organism>
<dbReference type="Proteomes" id="UP000289650">
    <property type="component" value="Unassembled WGS sequence"/>
</dbReference>
<dbReference type="AlphaFoldDB" id="A0A4Q2A726"/>
<dbReference type="RefSeq" id="WP_129518492.1">
    <property type="nucleotide sequence ID" value="NZ_QWEX01000004.1"/>
</dbReference>
<proteinExistence type="predicted"/>